<accession>A0A139AML9</accession>
<organism evidence="1 2">
    <name type="scientific">Gonapodya prolifera (strain JEL478)</name>
    <name type="common">Monoblepharis prolifera</name>
    <dbReference type="NCBI Taxonomy" id="1344416"/>
    <lineage>
        <taxon>Eukaryota</taxon>
        <taxon>Fungi</taxon>
        <taxon>Fungi incertae sedis</taxon>
        <taxon>Chytridiomycota</taxon>
        <taxon>Chytridiomycota incertae sedis</taxon>
        <taxon>Monoblepharidomycetes</taxon>
        <taxon>Monoblepharidales</taxon>
        <taxon>Gonapodyaceae</taxon>
        <taxon>Gonapodya</taxon>
    </lineage>
</organism>
<keyword evidence="2" id="KW-1185">Reference proteome</keyword>
<evidence type="ECO:0000313" key="1">
    <source>
        <dbReference type="EMBL" id="KXS18017.1"/>
    </source>
</evidence>
<dbReference type="EMBL" id="KQ965744">
    <property type="protein sequence ID" value="KXS18017.1"/>
    <property type="molecule type" value="Genomic_DNA"/>
</dbReference>
<proteinExistence type="predicted"/>
<sequence length="153" mass="16205">MHFPSSCRFTITVNRGRMATTSQLHSGDLSESFNGDEVMQQVGDNNELPDILAAADLDPGAEMLHYFAVRARQGIATDVAGDIDMAGSGSDVPEPSDDKTFATGRSVGLSSAQRTLGPYGARLRSAMRKASERAVVETGEGAPTGLLTLRAKF</sequence>
<evidence type="ECO:0000313" key="2">
    <source>
        <dbReference type="Proteomes" id="UP000070544"/>
    </source>
</evidence>
<reference evidence="1 2" key="1">
    <citation type="journal article" date="2015" name="Genome Biol. Evol.">
        <title>Phylogenomic analyses indicate that early fungi evolved digesting cell walls of algal ancestors of land plants.</title>
        <authorList>
            <person name="Chang Y."/>
            <person name="Wang S."/>
            <person name="Sekimoto S."/>
            <person name="Aerts A.L."/>
            <person name="Choi C."/>
            <person name="Clum A."/>
            <person name="LaButti K.M."/>
            <person name="Lindquist E.A."/>
            <person name="Yee Ngan C."/>
            <person name="Ohm R.A."/>
            <person name="Salamov A.A."/>
            <person name="Grigoriev I.V."/>
            <person name="Spatafora J.W."/>
            <person name="Berbee M.L."/>
        </authorList>
    </citation>
    <scope>NUCLEOTIDE SEQUENCE [LARGE SCALE GENOMIC DNA]</scope>
    <source>
        <strain evidence="1 2">JEL478</strain>
    </source>
</reference>
<name>A0A139AML9_GONPJ</name>
<gene>
    <name evidence="1" type="ORF">M427DRAFT_237357</name>
</gene>
<dbReference type="Proteomes" id="UP000070544">
    <property type="component" value="Unassembled WGS sequence"/>
</dbReference>
<dbReference type="AlphaFoldDB" id="A0A139AML9"/>
<protein>
    <submittedName>
        <fullName evidence="1">Uncharacterized protein</fullName>
    </submittedName>
</protein>